<dbReference type="Pfam" id="PF06722">
    <property type="entry name" value="EryCIII-like_C"/>
    <property type="match status" value="1"/>
</dbReference>
<reference evidence="6 7" key="1">
    <citation type="submission" date="2024-06" db="EMBL/GenBank/DDBJ databases">
        <title>The Natural Products Discovery Center: Release of the First 8490 Sequenced Strains for Exploring Actinobacteria Biosynthetic Diversity.</title>
        <authorList>
            <person name="Kalkreuter E."/>
            <person name="Kautsar S.A."/>
            <person name="Yang D."/>
            <person name="Bader C.D."/>
            <person name="Teijaro C.N."/>
            <person name="Fluegel L."/>
            <person name="Davis C.M."/>
            <person name="Simpson J.R."/>
            <person name="Lauterbach L."/>
            <person name="Steele A.D."/>
            <person name="Gui C."/>
            <person name="Meng S."/>
            <person name="Li G."/>
            <person name="Viehrig K."/>
            <person name="Ye F."/>
            <person name="Su P."/>
            <person name="Kiefer A.F."/>
            <person name="Nichols A."/>
            <person name="Cepeda A.J."/>
            <person name="Yan W."/>
            <person name="Fan B."/>
            <person name="Jiang Y."/>
            <person name="Adhikari A."/>
            <person name="Zheng C.-J."/>
            <person name="Schuster L."/>
            <person name="Cowan T.M."/>
            <person name="Smanski M.J."/>
            <person name="Chevrette M.G."/>
            <person name="De Carvalho L.P.S."/>
            <person name="Shen B."/>
        </authorList>
    </citation>
    <scope>NUCLEOTIDE SEQUENCE [LARGE SCALE GENOMIC DNA]</scope>
    <source>
        <strain evidence="6 7">NPDC053791</strain>
    </source>
</reference>
<dbReference type="PANTHER" id="PTHR48050:SF13">
    <property type="entry name" value="STEROL 3-BETA-GLUCOSYLTRANSFERASE UGT80A2"/>
    <property type="match status" value="1"/>
</dbReference>
<name>A0ABV3J268_9ACTN</name>
<comment type="caution">
    <text evidence="6">The sequence shown here is derived from an EMBL/GenBank/DDBJ whole genome shotgun (WGS) entry which is preliminary data.</text>
</comment>
<evidence type="ECO:0000256" key="3">
    <source>
        <dbReference type="ARBA" id="ARBA00022679"/>
    </source>
</evidence>
<dbReference type="PANTHER" id="PTHR48050">
    <property type="entry name" value="STEROL 3-BETA-GLUCOSYLTRANSFERASE"/>
    <property type="match status" value="1"/>
</dbReference>
<dbReference type="RefSeq" id="WP_366090095.1">
    <property type="nucleotide sequence ID" value="NZ_JBFASG010000039.1"/>
</dbReference>
<feature type="domain" description="Erythromycin biosynthesis protein CIII-like N-terminal" evidence="5">
    <location>
        <begin position="8"/>
        <end position="210"/>
    </location>
</feature>
<dbReference type="EMBL" id="JBFASG010000039">
    <property type="protein sequence ID" value="MEV4926779.1"/>
    <property type="molecule type" value="Genomic_DNA"/>
</dbReference>
<gene>
    <name evidence="6" type="ORF">AB0L03_28810</name>
</gene>
<sequence>MPAVPLMWALRSAGHEVMFLGQPDVVGMARSSGLPTVSEGALFDVDELFLGLPPGRRPIEIGLAQLPQGGWTAAALAWVFHAKYLLEPYLDFARRWKPDLIVTDPLEYAGLIVGGVLGVPVVHHRWGPEPISSAGLGLARKLLHGRAVRHGLAGLPDPDMLLDPFPAEIALPDEPRGRPIRPVAYNGGGSVPSWALPGDREGRRVCVSFGRSILPLNGMSLIRHVVDAFDGLEDVEAVVTLERERHAELGPVPKQVRLVDPVPIREVLEGSDAVVHHGGGGTTLTAVLAGLPHLLLPQIMDQHVRCERLEAAGVGIRLGDAAGQNDPAAIREALTALLDEQRFRTAAADLGERTRALPSPAEVARELEELALRS</sequence>
<evidence type="ECO:0000256" key="1">
    <source>
        <dbReference type="ARBA" id="ARBA00006962"/>
    </source>
</evidence>
<evidence type="ECO:0000259" key="5">
    <source>
        <dbReference type="Pfam" id="PF21036"/>
    </source>
</evidence>
<dbReference type="Gene3D" id="3.40.50.2000">
    <property type="entry name" value="Glycogen Phosphorylase B"/>
    <property type="match status" value="2"/>
</dbReference>
<keyword evidence="2" id="KW-0328">Glycosyltransferase</keyword>
<dbReference type="Pfam" id="PF21036">
    <property type="entry name" value="EryCIII-like_N"/>
    <property type="match status" value="1"/>
</dbReference>
<keyword evidence="3" id="KW-0808">Transferase</keyword>
<evidence type="ECO:0000313" key="6">
    <source>
        <dbReference type="EMBL" id="MEV4926779.1"/>
    </source>
</evidence>
<feature type="domain" description="Erythromycin biosynthesis protein CIII-like C-terminal" evidence="4">
    <location>
        <begin position="234"/>
        <end position="370"/>
    </location>
</feature>
<evidence type="ECO:0000256" key="2">
    <source>
        <dbReference type="ARBA" id="ARBA00022676"/>
    </source>
</evidence>
<proteinExistence type="inferred from homology"/>
<dbReference type="InterPro" id="IPR050426">
    <property type="entry name" value="Glycosyltransferase_28"/>
</dbReference>
<evidence type="ECO:0000313" key="7">
    <source>
        <dbReference type="Proteomes" id="UP001552479"/>
    </source>
</evidence>
<organism evidence="6 7">
    <name type="scientific">Streptomyces roseoverticillatus</name>
    <dbReference type="NCBI Taxonomy" id="66429"/>
    <lineage>
        <taxon>Bacteria</taxon>
        <taxon>Bacillati</taxon>
        <taxon>Actinomycetota</taxon>
        <taxon>Actinomycetes</taxon>
        <taxon>Kitasatosporales</taxon>
        <taxon>Streptomycetaceae</taxon>
        <taxon>Streptomyces</taxon>
    </lineage>
</organism>
<dbReference type="InterPro" id="IPR002213">
    <property type="entry name" value="UDP_glucos_trans"/>
</dbReference>
<dbReference type="Proteomes" id="UP001552479">
    <property type="component" value="Unassembled WGS sequence"/>
</dbReference>
<protein>
    <submittedName>
        <fullName evidence="6">Nucleotide disphospho-sugar-binding domain-containing protein</fullName>
    </submittedName>
</protein>
<dbReference type="SUPFAM" id="SSF53756">
    <property type="entry name" value="UDP-Glycosyltransferase/glycogen phosphorylase"/>
    <property type="match status" value="1"/>
</dbReference>
<dbReference type="InterPro" id="IPR010610">
    <property type="entry name" value="EryCIII-like_C"/>
</dbReference>
<keyword evidence="7" id="KW-1185">Reference proteome</keyword>
<dbReference type="CDD" id="cd03784">
    <property type="entry name" value="GT1_Gtf-like"/>
    <property type="match status" value="1"/>
</dbReference>
<accession>A0ABV3J268</accession>
<evidence type="ECO:0000259" key="4">
    <source>
        <dbReference type="Pfam" id="PF06722"/>
    </source>
</evidence>
<dbReference type="InterPro" id="IPR048284">
    <property type="entry name" value="EryCIII-like_N"/>
</dbReference>
<comment type="similarity">
    <text evidence="1">Belongs to the glycosyltransferase 28 family.</text>
</comment>